<sequence length="219" mass="23415">MIDSPVQPPSRREKNKAATRTAIVHAALGQLETAGYAALTAESVADAAGISRRTFFNYFPSIEAALNEPTRLLLENSVAVLDELDPEIDLLSAAVTAVESLVDPALLEPIANLYLHASAHPQMARMQLEAWNDCAEALTEIIAARAPQGTALAASVFAHSVIGAGKAAFAAWARELGEHPDPADPRRTHMLRTTLAEAVAQLRDGFPSLQQRAPHTRKG</sequence>
<dbReference type="Pfam" id="PF00440">
    <property type="entry name" value="TetR_N"/>
    <property type="match status" value="1"/>
</dbReference>
<feature type="DNA-binding region" description="H-T-H motif" evidence="4">
    <location>
        <begin position="40"/>
        <end position="59"/>
    </location>
</feature>
<dbReference type="PANTHER" id="PTHR30055">
    <property type="entry name" value="HTH-TYPE TRANSCRIPTIONAL REGULATOR RUTR"/>
    <property type="match status" value="1"/>
</dbReference>
<evidence type="ECO:0000256" key="3">
    <source>
        <dbReference type="ARBA" id="ARBA00023163"/>
    </source>
</evidence>
<proteinExistence type="predicted"/>
<feature type="domain" description="HTH tetR-type" evidence="5">
    <location>
        <begin position="17"/>
        <end position="77"/>
    </location>
</feature>
<name>A0ABU2BFT8_9MICC</name>
<dbReference type="Gene3D" id="1.10.10.60">
    <property type="entry name" value="Homeodomain-like"/>
    <property type="match status" value="1"/>
</dbReference>
<evidence type="ECO:0000256" key="2">
    <source>
        <dbReference type="ARBA" id="ARBA00023125"/>
    </source>
</evidence>
<keyword evidence="7" id="KW-1185">Reference proteome</keyword>
<keyword evidence="1" id="KW-0805">Transcription regulation</keyword>
<dbReference type="SUPFAM" id="SSF46689">
    <property type="entry name" value="Homeodomain-like"/>
    <property type="match status" value="1"/>
</dbReference>
<dbReference type="PANTHER" id="PTHR30055:SF234">
    <property type="entry name" value="HTH-TYPE TRANSCRIPTIONAL REGULATOR BETI"/>
    <property type="match status" value="1"/>
</dbReference>
<protein>
    <submittedName>
        <fullName evidence="6">AcrR family transcriptional regulator</fullName>
    </submittedName>
</protein>
<dbReference type="InterPro" id="IPR001647">
    <property type="entry name" value="HTH_TetR"/>
</dbReference>
<evidence type="ECO:0000313" key="6">
    <source>
        <dbReference type="EMBL" id="MDR7357475.1"/>
    </source>
</evidence>
<organism evidence="6 7">
    <name type="scientific">Paeniglutamicibacter sulfureus</name>
    <dbReference type="NCBI Taxonomy" id="43666"/>
    <lineage>
        <taxon>Bacteria</taxon>
        <taxon>Bacillati</taxon>
        <taxon>Actinomycetota</taxon>
        <taxon>Actinomycetes</taxon>
        <taxon>Micrococcales</taxon>
        <taxon>Micrococcaceae</taxon>
        <taxon>Paeniglutamicibacter</taxon>
    </lineage>
</organism>
<dbReference type="InterPro" id="IPR050109">
    <property type="entry name" value="HTH-type_TetR-like_transc_reg"/>
</dbReference>
<evidence type="ECO:0000256" key="1">
    <source>
        <dbReference type="ARBA" id="ARBA00023015"/>
    </source>
</evidence>
<reference evidence="6 7" key="1">
    <citation type="submission" date="2023-07" db="EMBL/GenBank/DDBJ databases">
        <title>Sequencing the genomes of 1000 actinobacteria strains.</title>
        <authorList>
            <person name="Klenk H.-P."/>
        </authorList>
    </citation>
    <scope>NUCLEOTIDE SEQUENCE [LARGE SCALE GENOMIC DNA]</scope>
    <source>
        <strain evidence="6 7">DSM 20167</strain>
    </source>
</reference>
<dbReference type="EMBL" id="JAVDYI010000001">
    <property type="protein sequence ID" value="MDR7357475.1"/>
    <property type="molecule type" value="Genomic_DNA"/>
</dbReference>
<keyword evidence="3" id="KW-0804">Transcription</keyword>
<dbReference type="Gene3D" id="1.10.357.10">
    <property type="entry name" value="Tetracycline Repressor, domain 2"/>
    <property type="match status" value="1"/>
</dbReference>
<dbReference type="InterPro" id="IPR009057">
    <property type="entry name" value="Homeodomain-like_sf"/>
</dbReference>
<evidence type="ECO:0000313" key="7">
    <source>
        <dbReference type="Proteomes" id="UP001183817"/>
    </source>
</evidence>
<gene>
    <name evidence="6" type="ORF">J2S64_001166</name>
</gene>
<comment type="caution">
    <text evidence="6">The sequence shown here is derived from an EMBL/GenBank/DDBJ whole genome shotgun (WGS) entry which is preliminary data.</text>
</comment>
<accession>A0ABU2BFT8</accession>
<keyword evidence="2 4" id="KW-0238">DNA-binding</keyword>
<evidence type="ECO:0000259" key="5">
    <source>
        <dbReference type="PROSITE" id="PS50977"/>
    </source>
</evidence>
<dbReference type="RefSeq" id="WP_264268200.1">
    <property type="nucleotide sequence ID" value="NZ_BAAAWO010000001.1"/>
</dbReference>
<dbReference type="PROSITE" id="PS50977">
    <property type="entry name" value="HTH_TETR_2"/>
    <property type="match status" value="1"/>
</dbReference>
<dbReference type="Proteomes" id="UP001183817">
    <property type="component" value="Unassembled WGS sequence"/>
</dbReference>
<evidence type="ECO:0000256" key="4">
    <source>
        <dbReference type="PROSITE-ProRule" id="PRU00335"/>
    </source>
</evidence>